<reference evidence="1 2" key="1">
    <citation type="submission" date="2019-01" db="EMBL/GenBank/DDBJ databases">
        <authorList>
            <person name="Ferrante I. M."/>
        </authorList>
    </citation>
    <scope>NUCLEOTIDE SEQUENCE [LARGE SCALE GENOMIC DNA]</scope>
    <source>
        <strain evidence="1 2">B856</strain>
    </source>
</reference>
<evidence type="ECO:0000313" key="2">
    <source>
        <dbReference type="Proteomes" id="UP000291116"/>
    </source>
</evidence>
<evidence type="ECO:0000313" key="1">
    <source>
        <dbReference type="EMBL" id="VEU38612.1"/>
    </source>
</evidence>
<organism evidence="1 2">
    <name type="scientific">Pseudo-nitzschia multistriata</name>
    <dbReference type="NCBI Taxonomy" id="183589"/>
    <lineage>
        <taxon>Eukaryota</taxon>
        <taxon>Sar</taxon>
        <taxon>Stramenopiles</taxon>
        <taxon>Ochrophyta</taxon>
        <taxon>Bacillariophyta</taxon>
        <taxon>Bacillariophyceae</taxon>
        <taxon>Bacillariophycidae</taxon>
        <taxon>Bacillariales</taxon>
        <taxon>Bacillariaceae</taxon>
        <taxon>Pseudo-nitzschia</taxon>
    </lineage>
</organism>
<name>A0A448Z976_9STRA</name>
<dbReference type="AlphaFoldDB" id="A0A448Z976"/>
<proteinExistence type="predicted"/>
<gene>
    <name evidence="1" type="ORF">PSNMU_V1.4_AUG-EV-PASAV3_0054340</name>
</gene>
<keyword evidence="2" id="KW-1185">Reference proteome</keyword>
<sequence length="160" mass="16910">MSTVVNVSVSYGVEAFLCDPSTGTKIVPMRPFAQGSIVSACVRPDAASRSDGLVMDRIENFTWKKESNGTPAALNFAAEQPVVLEGSHQDVLSVSECAPDKAYCAVTSILFADFFQYAGPVSALGNVYLAFANPQEDALSDSMLIDFDVSIIGSSGASLR</sequence>
<dbReference type="EMBL" id="CAACVS010000177">
    <property type="protein sequence ID" value="VEU38612.1"/>
    <property type="molecule type" value="Genomic_DNA"/>
</dbReference>
<dbReference type="Proteomes" id="UP000291116">
    <property type="component" value="Unassembled WGS sequence"/>
</dbReference>
<protein>
    <submittedName>
        <fullName evidence="1">Uncharacterized protein</fullName>
    </submittedName>
</protein>
<accession>A0A448Z976</accession>